<sequence length="153" mass="16347">MSEAEILRAHAEELLHEQQRVLSHAATVVREASRELGRVTSEEVIPRVARGARTTAKNTRDKLVDDVLPSVAAVIGSTLSVIDAARDQRLGQVASRVTALAAKGRPLVVPAVKSAGVGKYIGLGLLAAAVIGIGYVAWQTFRADDELWISEDE</sequence>
<accession>A0A7W3JUA5</accession>
<evidence type="ECO:0000313" key="3">
    <source>
        <dbReference type="Proteomes" id="UP000524237"/>
    </source>
</evidence>
<comment type="caution">
    <text evidence="2">The sequence shown here is derived from an EMBL/GenBank/DDBJ whole genome shotgun (WGS) entry which is preliminary data.</text>
</comment>
<dbReference type="EMBL" id="JACGWU010000004">
    <property type="protein sequence ID" value="MBA8829343.1"/>
    <property type="molecule type" value="Genomic_DNA"/>
</dbReference>
<dbReference type="RefSeq" id="WP_182484783.1">
    <property type="nucleotide sequence ID" value="NZ_JACGWU010000004.1"/>
</dbReference>
<name>A0A7W3JUA5_9MICO</name>
<reference evidence="2 3" key="1">
    <citation type="submission" date="2020-07" db="EMBL/GenBank/DDBJ databases">
        <title>Sequencing the genomes of 1000 actinobacteria strains.</title>
        <authorList>
            <person name="Klenk H.-P."/>
        </authorList>
    </citation>
    <scope>NUCLEOTIDE SEQUENCE [LARGE SCALE GENOMIC DNA]</scope>
    <source>
        <strain evidence="2 3">DSM 23737</strain>
    </source>
</reference>
<evidence type="ECO:0000313" key="2">
    <source>
        <dbReference type="EMBL" id="MBA8829343.1"/>
    </source>
</evidence>
<dbReference type="AlphaFoldDB" id="A0A7W3JUA5"/>
<feature type="transmembrane region" description="Helical" evidence="1">
    <location>
        <begin position="120"/>
        <end position="138"/>
    </location>
</feature>
<proteinExistence type="predicted"/>
<organism evidence="2 3">
    <name type="scientific">Alpinimonas psychrophila</name>
    <dbReference type="NCBI Taxonomy" id="748908"/>
    <lineage>
        <taxon>Bacteria</taxon>
        <taxon>Bacillati</taxon>
        <taxon>Actinomycetota</taxon>
        <taxon>Actinomycetes</taxon>
        <taxon>Micrococcales</taxon>
        <taxon>Microbacteriaceae</taxon>
        <taxon>Alpinimonas</taxon>
    </lineage>
</organism>
<keyword evidence="1" id="KW-1133">Transmembrane helix</keyword>
<keyword evidence="3" id="KW-1185">Reference proteome</keyword>
<keyword evidence="1" id="KW-0472">Membrane</keyword>
<dbReference type="Proteomes" id="UP000524237">
    <property type="component" value="Unassembled WGS sequence"/>
</dbReference>
<gene>
    <name evidence="2" type="ORF">FB555_001448</name>
</gene>
<keyword evidence="1" id="KW-0812">Transmembrane</keyword>
<evidence type="ECO:0000256" key="1">
    <source>
        <dbReference type="SAM" id="Phobius"/>
    </source>
</evidence>
<protein>
    <submittedName>
        <fullName evidence="2">Uncharacterized protein</fullName>
    </submittedName>
</protein>